<dbReference type="InterPro" id="IPR020846">
    <property type="entry name" value="MFS_dom"/>
</dbReference>
<evidence type="ECO:0000256" key="7">
    <source>
        <dbReference type="ARBA" id="ARBA00023136"/>
    </source>
</evidence>
<feature type="transmembrane region" description="Helical" evidence="8">
    <location>
        <begin position="42"/>
        <end position="60"/>
    </location>
</feature>
<evidence type="ECO:0000256" key="8">
    <source>
        <dbReference type="SAM" id="Phobius"/>
    </source>
</evidence>
<feature type="transmembrane region" description="Helical" evidence="8">
    <location>
        <begin position="72"/>
        <end position="91"/>
    </location>
</feature>
<reference evidence="10" key="2">
    <citation type="submission" date="2022-10" db="EMBL/GenBank/DDBJ databases">
        <authorList>
            <person name="Trinh H.N."/>
        </authorList>
    </citation>
    <scope>NUCLEOTIDE SEQUENCE</scope>
    <source>
        <strain evidence="10">RN2-1</strain>
    </source>
</reference>
<evidence type="ECO:0000256" key="2">
    <source>
        <dbReference type="ARBA" id="ARBA00008335"/>
    </source>
</evidence>
<evidence type="ECO:0000256" key="3">
    <source>
        <dbReference type="ARBA" id="ARBA00022448"/>
    </source>
</evidence>
<dbReference type="RefSeq" id="WP_264712375.1">
    <property type="nucleotide sequence ID" value="NZ_JAPDNT010000002.1"/>
</dbReference>
<comment type="subcellular location">
    <subcellularLocation>
        <location evidence="1">Cell membrane</location>
        <topology evidence="1">Multi-pass membrane protein</topology>
    </subcellularLocation>
</comment>
<dbReference type="EMBL" id="JAPDNT010000002">
    <property type="protein sequence ID" value="MCW3473758.1"/>
    <property type="molecule type" value="Genomic_DNA"/>
</dbReference>
<dbReference type="InterPro" id="IPR005829">
    <property type="entry name" value="Sugar_transporter_CS"/>
</dbReference>
<feature type="transmembrane region" description="Helical" evidence="8">
    <location>
        <begin position="158"/>
        <end position="180"/>
    </location>
</feature>
<dbReference type="InterPro" id="IPR011701">
    <property type="entry name" value="MFS"/>
</dbReference>
<dbReference type="PANTHER" id="PTHR43271">
    <property type="entry name" value="BLL2771 PROTEIN"/>
    <property type="match status" value="1"/>
</dbReference>
<dbReference type="PANTHER" id="PTHR43271:SF2">
    <property type="entry name" value="BLL2771 PROTEIN"/>
    <property type="match status" value="1"/>
</dbReference>
<dbReference type="CDD" id="cd17324">
    <property type="entry name" value="MFS_NepI_like"/>
    <property type="match status" value="1"/>
</dbReference>
<comment type="similarity">
    <text evidence="2">Belongs to the major facilitator superfamily.</text>
</comment>
<gene>
    <name evidence="10" type="ORF">OL599_04140</name>
</gene>
<feature type="transmembrane region" description="Helical" evidence="8">
    <location>
        <begin position="275"/>
        <end position="292"/>
    </location>
</feature>
<feature type="transmembrane region" description="Helical" evidence="8">
    <location>
        <begin position="131"/>
        <end position="152"/>
    </location>
</feature>
<keyword evidence="4" id="KW-1003">Cell membrane</keyword>
<evidence type="ECO:0000256" key="4">
    <source>
        <dbReference type="ARBA" id="ARBA00022475"/>
    </source>
</evidence>
<dbReference type="PROSITE" id="PS50850">
    <property type="entry name" value="MFS"/>
    <property type="match status" value="1"/>
</dbReference>
<dbReference type="AlphaFoldDB" id="A0AA41YKV6"/>
<sequence length="386" mass="39402">MRPDARAAAVAIAGLCTFLNLYTPQAILPALADSFAVPLPRTGLTITAPLLAVALVAPFVGTISDRLGRKRLIVAACFGLAVPTLLIAGAGSLDAMVALRFVQGLMLPFIFAVTVAYIGDECPGGSGIRAAGSYAQGTIFGGFAGRFVAGVAADLGGWRMAFVVIGAVTVLAAVAVAALLPRERNFHAVGGGVRGTLRTYREHLTNPRLLATCGVGFGMLFSMVATFTYVNFYLAAPPFGLAPAQLGLVFTVYLLGMVTTSAATRLAVRIGRRRTMAIVVSLASAGLLLTLAPSLPLVIAGLAGLAGGLFVVQALSLGFIAASVPRAKSTAVGLYVTTYYIGGALGGVVPGLLWHLAGWAGVVGLLVPLLAAVLGLALSFWHTAPA</sequence>
<dbReference type="SUPFAM" id="SSF103473">
    <property type="entry name" value="MFS general substrate transporter"/>
    <property type="match status" value="1"/>
</dbReference>
<feature type="transmembrane region" description="Helical" evidence="8">
    <location>
        <begin position="97"/>
        <end position="119"/>
    </location>
</feature>
<evidence type="ECO:0000256" key="1">
    <source>
        <dbReference type="ARBA" id="ARBA00004651"/>
    </source>
</evidence>
<keyword evidence="3" id="KW-0813">Transport</keyword>
<evidence type="ECO:0000256" key="5">
    <source>
        <dbReference type="ARBA" id="ARBA00022692"/>
    </source>
</evidence>
<feature type="domain" description="Major facilitator superfamily (MFS) profile" evidence="9">
    <location>
        <begin position="6"/>
        <end position="386"/>
    </location>
</feature>
<dbReference type="InterPro" id="IPR036259">
    <property type="entry name" value="MFS_trans_sf"/>
</dbReference>
<dbReference type="PROSITE" id="PS00216">
    <property type="entry name" value="SUGAR_TRANSPORT_1"/>
    <property type="match status" value="1"/>
</dbReference>
<feature type="transmembrane region" description="Helical" evidence="8">
    <location>
        <begin position="298"/>
        <end position="320"/>
    </location>
</feature>
<organism evidence="10 11">
    <name type="scientific">Limobrevibacterium gyesilva</name>
    <dbReference type="NCBI Taxonomy" id="2991712"/>
    <lineage>
        <taxon>Bacteria</taxon>
        <taxon>Pseudomonadati</taxon>
        <taxon>Pseudomonadota</taxon>
        <taxon>Alphaproteobacteria</taxon>
        <taxon>Acetobacterales</taxon>
        <taxon>Acetobacteraceae</taxon>
        <taxon>Limobrevibacterium</taxon>
    </lineage>
</organism>
<dbReference type="Proteomes" id="UP001165679">
    <property type="component" value="Unassembled WGS sequence"/>
</dbReference>
<accession>A0AA41YKV6</accession>
<keyword evidence="5 8" id="KW-0812">Transmembrane</keyword>
<keyword evidence="6 8" id="KW-1133">Transmembrane helix</keyword>
<name>A0AA41YKV6_9PROT</name>
<evidence type="ECO:0000313" key="11">
    <source>
        <dbReference type="Proteomes" id="UP001165679"/>
    </source>
</evidence>
<evidence type="ECO:0000313" key="10">
    <source>
        <dbReference type="EMBL" id="MCW3473758.1"/>
    </source>
</evidence>
<keyword evidence="11" id="KW-1185">Reference proteome</keyword>
<feature type="transmembrane region" description="Helical" evidence="8">
    <location>
        <begin position="359"/>
        <end position="381"/>
    </location>
</feature>
<feature type="transmembrane region" description="Helical" evidence="8">
    <location>
        <begin position="209"/>
        <end position="234"/>
    </location>
</feature>
<comment type="caution">
    <text evidence="10">The sequence shown here is derived from an EMBL/GenBank/DDBJ whole genome shotgun (WGS) entry which is preliminary data.</text>
</comment>
<dbReference type="Gene3D" id="1.20.1250.20">
    <property type="entry name" value="MFS general substrate transporter like domains"/>
    <property type="match status" value="1"/>
</dbReference>
<reference evidence="10" key="1">
    <citation type="submission" date="2022-09" db="EMBL/GenBank/DDBJ databases">
        <title>Rhodovastum sp. nov. RN2-1 isolated from soil in Seongnam, South Korea.</title>
        <authorList>
            <person name="Le N.T."/>
        </authorList>
    </citation>
    <scope>NUCLEOTIDE SEQUENCE</scope>
    <source>
        <strain evidence="10">RN2-1</strain>
    </source>
</reference>
<keyword evidence="7 8" id="KW-0472">Membrane</keyword>
<evidence type="ECO:0000256" key="6">
    <source>
        <dbReference type="ARBA" id="ARBA00022989"/>
    </source>
</evidence>
<protein>
    <submittedName>
        <fullName evidence="10">MFS transporter</fullName>
    </submittedName>
</protein>
<dbReference type="Pfam" id="PF07690">
    <property type="entry name" value="MFS_1"/>
    <property type="match status" value="2"/>
</dbReference>
<evidence type="ECO:0000259" key="9">
    <source>
        <dbReference type="PROSITE" id="PS50850"/>
    </source>
</evidence>
<feature type="transmembrane region" description="Helical" evidence="8">
    <location>
        <begin position="332"/>
        <end position="353"/>
    </location>
</feature>
<proteinExistence type="inferred from homology"/>
<dbReference type="GO" id="GO:0005886">
    <property type="term" value="C:plasma membrane"/>
    <property type="evidence" value="ECO:0007669"/>
    <property type="project" value="UniProtKB-SubCell"/>
</dbReference>
<dbReference type="GO" id="GO:0022857">
    <property type="term" value="F:transmembrane transporter activity"/>
    <property type="evidence" value="ECO:0007669"/>
    <property type="project" value="InterPro"/>
</dbReference>